<keyword evidence="4" id="KW-1185">Reference proteome</keyword>
<evidence type="ECO:0000256" key="1">
    <source>
        <dbReference type="SAM" id="Phobius"/>
    </source>
</evidence>
<dbReference type="Gene3D" id="3.20.20.140">
    <property type="entry name" value="Metal-dependent hydrolases"/>
    <property type="match status" value="1"/>
</dbReference>
<dbReference type="InterPro" id="IPR033932">
    <property type="entry name" value="YtcJ-like"/>
</dbReference>
<keyword evidence="1" id="KW-1133">Transmembrane helix</keyword>
<keyword evidence="1" id="KW-0812">Transmembrane</keyword>
<proteinExistence type="predicted"/>
<dbReference type="Pfam" id="PF07969">
    <property type="entry name" value="Amidohydro_3"/>
    <property type="match status" value="1"/>
</dbReference>
<sequence length="567" mass="62052">MKAFLKILLGLIIAVAAILYWLVQPENPAVSQAWFNGTILTMDDNQPIAEAVFVRDDRIVALGSRTDIEALIDEQTVIHDLAGATMLPGLVDAHSHFPASGMALFLADLRSPPVGQVKTMPQLLERVATQVQNTAEGEWVGGYGYDQLMLNEQRHPSLQELDAIAPNHPVFLMHVSGHMGVANSAAFKLVGFDQLKEDPAGGHIHRNSDGTANGLVEENAALAFQKPALDLSLTQFIAMVDFAREEYLSNGVTTAQASNASGQYVQGLILAMGLNKIPQRLVIFPDYDSLGLELIEGKVKAADLAARQRHIGAIKLIADGSIQGFTGYLTHPYHSAHKGDDLYRGYPRIALDDLKRNIFNIAQAGFQAVIHGNGDASIDDILEAIDYVQTTLGQPVQRTILIHAQMARPDQLQRMKELDVTPSFFVAHTYYWGDQHRDVLIGSQRANQISPLHSAEKIGLRFSTHLDTPIVPMAPLLSAWSSVNRLTATGATLGEDERVSVTRALKAVTIDAAWQVHLDHEIGSISVGKYADFTLLEENPLLHPKELKDIKILETIIGGVSYYQGRK</sequence>
<gene>
    <name evidence="3" type="ORF">NYF23_04565</name>
</gene>
<evidence type="ECO:0000313" key="3">
    <source>
        <dbReference type="EMBL" id="UVW35888.1"/>
    </source>
</evidence>
<reference evidence="3" key="1">
    <citation type="submission" date="2022-08" db="EMBL/GenBank/DDBJ databases">
        <title>Catabolic pathway analysis in culturable SAR92 clade bacteria reveals their overlooked roles in DMSP degradation in coastal seas.</title>
        <authorList>
            <person name="He X."/>
            <person name="Zhang X."/>
            <person name="Zhang Y."/>
        </authorList>
    </citation>
    <scope>NUCLEOTIDE SEQUENCE</scope>
    <source>
        <strain evidence="3">H455</strain>
    </source>
</reference>
<name>A0ABY5TPY2_9GAMM</name>
<evidence type="ECO:0000259" key="2">
    <source>
        <dbReference type="Pfam" id="PF07969"/>
    </source>
</evidence>
<dbReference type="PANTHER" id="PTHR22642">
    <property type="entry name" value="IMIDAZOLONEPROPIONASE"/>
    <property type="match status" value="1"/>
</dbReference>
<dbReference type="InterPro" id="IPR011059">
    <property type="entry name" value="Metal-dep_hydrolase_composite"/>
</dbReference>
<feature type="domain" description="Amidohydrolase 3" evidence="2">
    <location>
        <begin position="80"/>
        <end position="561"/>
    </location>
</feature>
<feature type="transmembrane region" description="Helical" evidence="1">
    <location>
        <begin position="7"/>
        <end position="23"/>
    </location>
</feature>
<evidence type="ECO:0000313" key="4">
    <source>
        <dbReference type="Proteomes" id="UP001059934"/>
    </source>
</evidence>
<dbReference type="EMBL" id="CP103416">
    <property type="protein sequence ID" value="UVW35888.1"/>
    <property type="molecule type" value="Genomic_DNA"/>
</dbReference>
<dbReference type="SUPFAM" id="SSF51338">
    <property type="entry name" value="Composite domain of metallo-dependent hydrolases"/>
    <property type="match status" value="1"/>
</dbReference>
<dbReference type="SUPFAM" id="SSF51556">
    <property type="entry name" value="Metallo-dependent hydrolases"/>
    <property type="match status" value="1"/>
</dbReference>
<keyword evidence="1" id="KW-0472">Membrane</keyword>
<organism evidence="3 4">
    <name type="scientific">SAR92 clade bacterium H455</name>
    <dbReference type="NCBI Taxonomy" id="2974818"/>
    <lineage>
        <taxon>Bacteria</taxon>
        <taxon>Pseudomonadati</taxon>
        <taxon>Pseudomonadota</taxon>
        <taxon>Gammaproteobacteria</taxon>
        <taxon>Cellvibrionales</taxon>
        <taxon>Porticoccaceae</taxon>
        <taxon>SAR92 clade</taxon>
    </lineage>
</organism>
<dbReference type="CDD" id="cd01300">
    <property type="entry name" value="YtcJ_like"/>
    <property type="match status" value="1"/>
</dbReference>
<dbReference type="Gene3D" id="2.30.40.10">
    <property type="entry name" value="Urease, subunit C, domain 1"/>
    <property type="match status" value="1"/>
</dbReference>
<protein>
    <submittedName>
        <fullName evidence="3">Amidohydrolase</fullName>
    </submittedName>
</protein>
<dbReference type="Gene3D" id="3.10.310.70">
    <property type="match status" value="1"/>
</dbReference>
<dbReference type="InterPro" id="IPR013108">
    <property type="entry name" value="Amidohydro_3"/>
</dbReference>
<dbReference type="InterPro" id="IPR032466">
    <property type="entry name" value="Metal_Hydrolase"/>
</dbReference>
<dbReference type="PANTHER" id="PTHR22642:SF2">
    <property type="entry name" value="PROTEIN LONG AFTER FAR-RED 3"/>
    <property type="match status" value="1"/>
</dbReference>
<dbReference type="Proteomes" id="UP001059934">
    <property type="component" value="Chromosome"/>
</dbReference>
<accession>A0ABY5TPY2</accession>